<gene>
    <name evidence="12" type="ORF">Cs308_0675</name>
</gene>
<comment type="subcellular location">
    <subcellularLocation>
        <location evidence="2">Cell outer membrane</location>
        <topology evidence="2">Peripheral membrane protein</topology>
        <orientation evidence="2">Extracellular side</orientation>
    </subcellularLocation>
    <subcellularLocation>
        <location evidence="1">Secreted</location>
        <location evidence="1">Cell wall</location>
    </subcellularLocation>
</comment>
<dbReference type="Gene3D" id="2.40.128.130">
    <property type="entry name" value="Autotransporter beta-domain"/>
    <property type="match status" value="1"/>
</dbReference>
<evidence type="ECO:0000256" key="6">
    <source>
        <dbReference type="ARBA" id="ARBA00022525"/>
    </source>
</evidence>
<organism evidence="12 13">
    <name type="scientific">Candidatus Chlamydia sanziniae</name>
    <dbReference type="NCBI Taxonomy" id="1806891"/>
    <lineage>
        <taxon>Bacteria</taxon>
        <taxon>Pseudomonadati</taxon>
        <taxon>Chlamydiota</taxon>
        <taxon>Chlamydiia</taxon>
        <taxon>Chlamydiales</taxon>
        <taxon>Chlamydiaceae</taxon>
        <taxon>Chlamydia/Chlamydophila group</taxon>
        <taxon>Chlamydia</taxon>
    </lineage>
</organism>
<reference evidence="12 13" key="1">
    <citation type="submission" date="2016-03" db="EMBL/GenBank/DDBJ databases">
        <title>Culture-independent genomics supports pathogen discovery for uncultivable bacteria within the genus Chlamydia.</title>
        <authorList>
            <person name="Taylor-Brown A."/>
            <person name="Bachmann N.L."/>
            <person name="Borel N."/>
            <person name="Polkinghorne A."/>
        </authorList>
    </citation>
    <scope>NUCLEOTIDE SEQUENCE [LARGE SCALE GENOMIC DNA]</scope>
    <source>
        <strain evidence="12 13">2742-308</strain>
    </source>
</reference>
<dbReference type="KEGG" id="csaz:Cs308_0675"/>
<evidence type="ECO:0000313" key="12">
    <source>
        <dbReference type="EMBL" id="ANH78845.1"/>
    </source>
</evidence>
<dbReference type="InterPro" id="IPR005546">
    <property type="entry name" value="Autotransporte_beta"/>
</dbReference>
<keyword evidence="9" id="KW-0472">Membrane</keyword>
<keyword evidence="4" id="KW-1134">Transmembrane beta strand</keyword>
<dbReference type="GO" id="GO:0009279">
    <property type="term" value="C:cell outer membrane"/>
    <property type="evidence" value="ECO:0007669"/>
    <property type="project" value="UniProtKB-SubCell"/>
</dbReference>
<evidence type="ECO:0000256" key="7">
    <source>
        <dbReference type="ARBA" id="ARBA00022692"/>
    </source>
</evidence>
<dbReference type="EMBL" id="CP014639">
    <property type="protein sequence ID" value="ANH78845.1"/>
    <property type="molecule type" value="Genomic_DNA"/>
</dbReference>
<dbReference type="Pfam" id="PF03797">
    <property type="entry name" value="Autotransporter"/>
    <property type="match status" value="1"/>
</dbReference>
<evidence type="ECO:0000256" key="2">
    <source>
        <dbReference type="ARBA" id="ARBA00004416"/>
    </source>
</evidence>
<accession>A0A1A9HVI4</accession>
<dbReference type="InterPro" id="IPR011427">
    <property type="entry name" value="Polymorphic_membr_middle"/>
</dbReference>
<dbReference type="NCBIfam" id="TIGR01376">
    <property type="entry name" value="POMP_repeat"/>
    <property type="match status" value="3"/>
</dbReference>
<keyword evidence="10" id="KW-0998">Cell outer membrane</keyword>
<evidence type="ECO:0000256" key="9">
    <source>
        <dbReference type="ARBA" id="ARBA00023136"/>
    </source>
</evidence>
<keyword evidence="5" id="KW-0134">Cell wall</keyword>
<evidence type="ECO:0000256" key="10">
    <source>
        <dbReference type="ARBA" id="ARBA00023237"/>
    </source>
</evidence>
<dbReference type="PROSITE" id="PS51208">
    <property type="entry name" value="AUTOTRANSPORTER"/>
    <property type="match status" value="1"/>
</dbReference>
<dbReference type="InterPro" id="IPR003368">
    <property type="entry name" value="POMP_repeat"/>
</dbReference>
<dbReference type="AlphaFoldDB" id="A0A1A9HVI4"/>
<keyword evidence="8" id="KW-0732">Signal</keyword>
<evidence type="ECO:0000256" key="4">
    <source>
        <dbReference type="ARBA" id="ARBA00022452"/>
    </source>
</evidence>
<evidence type="ECO:0000256" key="1">
    <source>
        <dbReference type="ARBA" id="ARBA00004191"/>
    </source>
</evidence>
<comment type="similarity">
    <text evidence="3">Belongs to the PMP outer membrane protein family.</text>
</comment>
<keyword evidence="6" id="KW-0964">Secreted</keyword>
<keyword evidence="13" id="KW-1185">Reference proteome</keyword>
<proteinExistence type="inferred from homology"/>
<dbReference type="SMART" id="SM00869">
    <property type="entry name" value="Autotransporter"/>
    <property type="match status" value="1"/>
</dbReference>
<dbReference type="OrthoDB" id="16646at2"/>
<evidence type="ECO:0000259" key="11">
    <source>
        <dbReference type="PROSITE" id="PS51208"/>
    </source>
</evidence>
<dbReference type="SUPFAM" id="SSF103515">
    <property type="entry name" value="Autotransporter"/>
    <property type="match status" value="1"/>
</dbReference>
<evidence type="ECO:0000256" key="8">
    <source>
        <dbReference type="ARBA" id="ARBA00022729"/>
    </source>
</evidence>
<evidence type="ECO:0000256" key="3">
    <source>
        <dbReference type="ARBA" id="ARBA00007542"/>
    </source>
</evidence>
<dbReference type="STRING" id="1806891.Cs308_0675"/>
<dbReference type="RefSeq" id="WP_066482514.1">
    <property type="nucleotide sequence ID" value="NZ_CP014639.1"/>
</dbReference>
<dbReference type="PATRIC" id="fig|1806891.3.peg.666"/>
<dbReference type="InterPro" id="IPR036709">
    <property type="entry name" value="Autotransporte_beta_dom_sf"/>
</dbReference>
<dbReference type="Proteomes" id="UP000078162">
    <property type="component" value="Chromosome"/>
</dbReference>
<sequence length="897" mass="96153">MKFSLQNQLIISALIVPIFSLFAAVDEINLTRADSFYGTDGTAFVTKTTTNADGTHYIFTDSVSIANVSPPDGGVTATSCFKETAGTLKFKGNGYSFTFDRINASTAAGAVISNTAINKSVTLTGFSILSFTQAPAITDVSGAGTINVADTLIFKENSTILFENNSSTSPGGAIKAKTLSITGTNVFMSFKENIGQKGAAIAATDGITISENPGIVIFQKNVSKSSGGAIDCSASSAQPELILSGNRSLSFIKNLSASSGGAINTGKLVLSSGGPTIFDTNQVTTGNGGAIKISSSGELSLSADKGDITFIGNVVGVGTTRVHNAAYLEAGAKLTDLRAAFGQSIFFYDPITVAGSTVVSDVLNINHPVAGSTRQYNGMIVFSGEQLTPEESKKPENLTSTLLQPIALQAGTLALRQGAVLGGSSFTQETGSTLLMDVGTELKANAEDILLTSLAINTSSLGNSGIIKLTVTAADKKILISGPIKFLDSTGNMYEDSGFMNAHKFSLLELTAPGGITLTGVPATVEETPHYGYQGYWTITWKNTTEKVKTASFEWTKTGYNPNPERRASLVPNTLWGSFVDIRGFQRLVEANTESAIYNKGLWVAGISNFFHRNSMLSNRGFRHVSTGAVLGATTQTAAESILTIAFGQLFSWDKDYLVNKNRAYTYMGSLGLQHEMPLFSVAQILLGTSKPALRLLELFSQDLPTALYAQLSYSHVDNRMITRYTHHPETQDSWDSSTWAGELSGRLPLRSGVNDEWLFSEYSPFFKVQVVYIHRGGFTEKEEQARTFSSGNLLNISLPVGIKLEKIMNNAHGAYDLILMYVPDVYRRNPDNKTSLVISGDSWTTKGTNLARQALIAGTSTRRALSTHAELCSHFAFEWRGSSRNYNVDLGSKIQF</sequence>
<feature type="domain" description="Autotransporter" evidence="11">
    <location>
        <begin position="595"/>
        <end position="897"/>
    </location>
</feature>
<evidence type="ECO:0000256" key="5">
    <source>
        <dbReference type="ARBA" id="ARBA00022512"/>
    </source>
</evidence>
<dbReference type="Pfam" id="PF02415">
    <property type="entry name" value="Chlam_PMP"/>
    <property type="match status" value="2"/>
</dbReference>
<protein>
    <submittedName>
        <fullName evidence="12">Outer membrane protein 5</fullName>
    </submittedName>
</protein>
<name>A0A1A9HVI4_9CHLA</name>
<evidence type="ECO:0000313" key="13">
    <source>
        <dbReference type="Proteomes" id="UP000078162"/>
    </source>
</evidence>
<dbReference type="Pfam" id="PF07548">
    <property type="entry name" value="ChlamPMP_M"/>
    <property type="match status" value="1"/>
</dbReference>
<keyword evidence="7" id="KW-0812">Transmembrane</keyword>